<accession>A0A9D2CBN3</accession>
<dbReference type="PANTHER" id="PTHR30273:SF2">
    <property type="entry name" value="PROTEIN FECR"/>
    <property type="match status" value="1"/>
</dbReference>
<dbReference type="PIRSF" id="PIRSF018266">
    <property type="entry name" value="FecR"/>
    <property type="match status" value="1"/>
</dbReference>
<dbReference type="PANTHER" id="PTHR30273">
    <property type="entry name" value="PERIPLASMIC SIGNAL SENSOR AND SIGMA FACTOR ACTIVATOR FECR-RELATED"/>
    <property type="match status" value="1"/>
</dbReference>
<evidence type="ECO:0000259" key="2">
    <source>
        <dbReference type="Pfam" id="PF16344"/>
    </source>
</evidence>
<feature type="domain" description="FecR protein" evidence="1">
    <location>
        <begin position="105"/>
        <end position="200"/>
    </location>
</feature>
<dbReference type="Gene3D" id="3.55.50.30">
    <property type="match status" value="1"/>
</dbReference>
<dbReference type="Pfam" id="PF16344">
    <property type="entry name" value="FecR_C"/>
    <property type="match status" value="1"/>
</dbReference>
<feature type="domain" description="Protein FecR C-terminal" evidence="2">
    <location>
        <begin position="245"/>
        <end position="314"/>
    </location>
</feature>
<dbReference type="InterPro" id="IPR032508">
    <property type="entry name" value="FecR_C"/>
</dbReference>
<gene>
    <name evidence="3" type="ORF">H9828_03955</name>
</gene>
<evidence type="ECO:0000259" key="1">
    <source>
        <dbReference type="Pfam" id="PF04773"/>
    </source>
</evidence>
<protein>
    <submittedName>
        <fullName evidence="3">FecR domain-containing protein</fullName>
    </submittedName>
</protein>
<name>A0A9D2CBN3_9BACT</name>
<evidence type="ECO:0000313" key="4">
    <source>
        <dbReference type="Proteomes" id="UP000886844"/>
    </source>
</evidence>
<reference evidence="3" key="2">
    <citation type="submission" date="2021-04" db="EMBL/GenBank/DDBJ databases">
        <authorList>
            <person name="Gilroy R."/>
        </authorList>
    </citation>
    <scope>NUCLEOTIDE SEQUENCE</scope>
    <source>
        <strain evidence="3">5134</strain>
    </source>
</reference>
<proteinExistence type="predicted"/>
<dbReference type="GO" id="GO:0016989">
    <property type="term" value="F:sigma factor antagonist activity"/>
    <property type="evidence" value="ECO:0007669"/>
    <property type="project" value="TreeGrafter"/>
</dbReference>
<reference evidence="3" key="1">
    <citation type="journal article" date="2021" name="PeerJ">
        <title>Extensive microbial diversity within the chicken gut microbiome revealed by metagenomics and culture.</title>
        <authorList>
            <person name="Gilroy R."/>
            <person name="Ravi A."/>
            <person name="Getino M."/>
            <person name="Pursley I."/>
            <person name="Horton D.L."/>
            <person name="Alikhan N.F."/>
            <person name="Baker D."/>
            <person name="Gharbi K."/>
            <person name="Hall N."/>
            <person name="Watson M."/>
            <person name="Adriaenssens E.M."/>
            <person name="Foster-Nyarko E."/>
            <person name="Jarju S."/>
            <person name="Secka A."/>
            <person name="Antonio M."/>
            <person name="Oren A."/>
            <person name="Chaudhuri R.R."/>
            <person name="La Ragione R."/>
            <person name="Hildebrand F."/>
            <person name="Pallen M.J."/>
        </authorList>
    </citation>
    <scope>NUCLEOTIDE SEQUENCE</scope>
    <source>
        <strain evidence="3">5134</strain>
    </source>
</reference>
<comment type="caution">
    <text evidence="3">The sequence shown here is derived from an EMBL/GenBank/DDBJ whole genome shotgun (WGS) entry which is preliminary data.</text>
</comment>
<dbReference type="Gene3D" id="2.60.120.1440">
    <property type="match status" value="1"/>
</dbReference>
<dbReference type="AlphaFoldDB" id="A0A9D2CBN3"/>
<evidence type="ECO:0000313" key="3">
    <source>
        <dbReference type="EMBL" id="HIY68552.1"/>
    </source>
</evidence>
<dbReference type="InterPro" id="IPR006860">
    <property type="entry name" value="FecR"/>
</dbReference>
<organism evidence="3 4">
    <name type="scientific">Candidatus Alistipes intestinigallinarum</name>
    <dbReference type="NCBI Taxonomy" id="2838440"/>
    <lineage>
        <taxon>Bacteria</taxon>
        <taxon>Pseudomonadati</taxon>
        <taxon>Bacteroidota</taxon>
        <taxon>Bacteroidia</taxon>
        <taxon>Bacteroidales</taxon>
        <taxon>Rikenellaceae</taxon>
        <taxon>Alistipes</taxon>
    </lineage>
</organism>
<dbReference type="InterPro" id="IPR012373">
    <property type="entry name" value="Ferrdict_sens_TM"/>
</dbReference>
<dbReference type="EMBL" id="DXDA01000034">
    <property type="protein sequence ID" value="HIY68552.1"/>
    <property type="molecule type" value="Genomic_DNA"/>
</dbReference>
<dbReference type="Pfam" id="PF04773">
    <property type="entry name" value="FecR"/>
    <property type="match status" value="1"/>
</dbReference>
<dbReference type="FunFam" id="2.60.120.1440:FF:000001">
    <property type="entry name" value="Putative anti-sigma factor"/>
    <property type="match status" value="1"/>
</dbReference>
<sequence>MDQELLFSYFRGETTPQEEERILAWIEASEDNRREFRKAHVLFAGLALYAPRPETSHPVVPLGRRIGRQVLRHAVRAAAVVLLAVGAAYFGKSHYHRSLAGRETVISVPAGQRMQMTLADGTCVRLNAGTTLEYPVVFAREARRVKLSGEAFFEVAHDAEHPFVVETFASDIRVLGTTFNVRADEERACFSTTLVEGKVQVTSRIDPAESIVMQPNDMVVLENGRLYKERVADFADLCWTEGLIHLKKMPFEELMRTFERAFDVQIRIERQTMPRIDVMSGEIRISDGVEYALHVLQQVCSEFTYTRDEKSNVIVIR</sequence>
<dbReference type="Proteomes" id="UP000886844">
    <property type="component" value="Unassembled WGS sequence"/>
</dbReference>